<evidence type="ECO:0000256" key="3">
    <source>
        <dbReference type="ARBA" id="ARBA00017144"/>
    </source>
</evidence>
<dbReference type="GO" id="GO:0006227">
    <property type="term" value="P:dUDP biosynthetic process"/>
    <property type="evidence" value="ECO:0007669"/>
    <property type="project" value="TreeGrafter"/>
</dbReference>
<dbReference type="Proteomes" id="UP001163127">
    <property type="component" value="Chromosome"/>
</dbReference>
<dbReference type="PANTHER" id="PTHR10344:SF4">
    <property type="entry name" value="UMP-CMP KINASE 2, MITOCHONDRIAL"/>
    <property type="match status" value="1"/>
</dbReference>
<comment type="similarity">
    <text evidence="1 11">Belongs to the thymidylate kinase family.</text>
</comment>
<keyword evidence="6 11" id="KW-0547">Nucleotide-binding</keyword>
<dbReference type="PANTHER" id="PTHR10344">
    <property type="entry name" value="THYMIDYLATE KINASE"/>
    <property type="match status" value="1"/>
</dbReference>
<dbReference type="FunFam" id="3.40.50.300:FF:000225">
    <property type="entry name" value="Thymidylate kinase"/>
    <property type="match status" value="1"/>
</dbReference>
<dbReference type="GO" id="GO:0005524">
    <property type="term" value="F:ATP binding"/>
    <property type="evidence" value="ECO:0007669"/>
    <property type="project" value="UniProtKB-UniRule"/>
</dbReference>
<evidence type="ECO:0000256" key="8">
    <source>
        <dbReference type="ARBA" id="ARBA00022840"/>
    </source>
</evidence>
<dbReference type="GO" id="GO:0004798">
    <property type="term" value="F:dTMP kinase activity"/>
    <property type="evidence" value="ECO:0007669"/>
    <property type="project" value="UniProtKB-UniRule"/>
</dbReference>
<dbReference type="InterPro" id="IPR039430">
    <property type="entry name" value="Thymidylate_kin-like_dom"/>
</dbReference>
<name>A0AA47FIP2_ACTNA</name>
<keyword evidence="8 11" id="KW-0067">ATP-binding</keyword>
<evidence type="ECO:0000256" key="2">
    <source>
        <dbReference type="ARBA" id="ARBA00012980"/>
    </source>
</evidence>
<proteinExistence type="inferred from homology"/>
<keyword evidence="7 11" id="KW-0418">Kinase</keyword>
<evidence type="ECO:0000313" key="14">
    <source>
        <dbReference type="Proteomes" id="UP001163127"/>
    </source>
</evidence>
<dbReference type="AlphaFoldDB" id="A0AA47FIP2"/>
<organism evidence="13 14">
    <name type="scientific">Actinomyces naeslundii</name>
    <dbReference type="NCBI Taxonomy" id="1655"/>
    <lineage>
        <taxon>Bacteria</taxon>
        <taxon>Bacillati</taxon>
        <taxon>Actinomycetota</taxon>
        <taxon>Actinomycetes</taxon>
        <taxon>Actinomycetales</taxon>
        <taxon>Actinomycetaceae</taxon>
        <taxon>Actinomyces</taxon>
    </lineage>
</organism>
<evidence type="ECO:0000256" key="11">
    <source>
        <dbReference type="HAMAP-Rule" id="MF_00165"/>
    </source>
</evidence>
<dbReference type="GO" id="GO:0006235">
    <property type="term" value="P:dTTP biosynthetic process"/>
    <property type="evidence" value="ECO:0007669"/>
    <property type="project" value="UniProtKB-UniRule"/>
</dbReference>
<dbReference type="GO" id="GO:0006233">
    <property type="term" value="P:dTDP biosynthetic process"/>
    <property type="evidence" value="ECO:0007669"/>
    <property type="project" value="InterPro"/>
</dbReference>
<dbReference type="Gene3D" id="3.40.50.300">
    <property type="entry name" value="P-loop containing nucleotide triphosphate hydrolases"/>
    <property type="match status" value="1"/>
</dbReference>
<keyword evidence="5 11" id="KW-0545">Nucleotide biosynthesis</keyword>
<dbReference type="CDD" id="cd01672">
    <property type="entry name" value="TMPK"/>
    <property type="match status" value="1"/>
</dbReference>
<protein>
    <recommendedName>
        <fullName evidence="3 11">Thymidylate kinase</fullName>
        <ecNumber evidence="2 11">2.7.4.9</ecNumber>
    </recommendedName>
    <alternativeName>
        <fullName evidence="11">dTMP kinase</fullName>
    </alternativeName>
</protein>
<dbReference type="InterPro" id="IPR027417">
    <property type="entry name" value="P-loop_NTPase"/>
</dbReference>
<dbReference type="NCBIfam" id="TIGR00041">
    <property type="entry name" value="DTMP_kinase"/>
    <property type="match status" value="1"/>
</dbReference>
<evidence type="ECO:0000256" key="7">
    <source>
        <dbReference type="ARBA" id="ARBA00022777"/>
    </source>
</evidence>
<evidence type="ECO:0000313" key="13">
    <source>
        <dbReference type="EMBL" id="WAL43931.1"/>
    </source>
</evidence>
<reference evidence="13" key="1">
    <citation type="submission" date="2022-11" db="EMBL/GenBank/DDBJ databases">
        <title>Dental biofilm bacteria. Genome sequencing and assembly.</title>
        <authorList>
            <person name="Robertsson C."/>
        </authorList>
    </citation>
    <scope>NUCLEOTIDE SEQUENCE</scope>
    <source>
        <strain evidence="13">CW</strain>
    </source>
</reference>
<gene>
    <name evidence="11 13" type="primary">tmk</name>
    <name evidence="13" type="ORF">OFA60_05125</name>
</gene>
<comment type="catalytic activity">
    <reaction evidence="9 11">
        <text>dTMP + ATP = dTDP + ADP</text>
        <dbReference type="Rhea" id="RHEA:13517"/>
        <dbReference type="ChEBI" id="CHEBI:30616"/>
        <dbReference type="ChEBI" id="CHEBI:58369"/>
        <dbReference type="ChEBI" id="CHEBI:63528"/>
        <dbReference type="ChEBI" id="CHEBI:456216"/>
        <dbReference type="EC" id="2.7.4.9"/>
    </reaction>
</comment>
<dbReference type="GO" id="GO:0005829">
    <property type="term" value="C:cytosol"/>
    <property type="evidence" value="ECO:0007669"/>
    <property type="project" value="TreeGrafter"/>
</dbReference>
<evidence type="ECO:0000256" key="4">
    <source>
        <dbReference type="ARBA" id="ARBA00022679"/>
    </source>
</evidence>
<evidence type="ECO:0000256" key="10">
    <source>
        <dbReference type="ARBA" id="ARBA00057735"/>
    </source>
</evidence>
<feature type="domain" description="Thymidylate kinase-like" evidence="12">
    <location>
        <begin position="26"/>
        <end position="212"/>
    </location>
</feature>
<evidence type="ECO:0000256" key="1">
    <source>
        <dbReference type="ARBA" id="ARBA00009776"/>
    </source>
</evidence>
<accession>A0AA47FIP2</accession>
<dbReference type="RefSeq" id="WP_076137523.1">
    <property type="nucleotide sequence ID" value="NZ_CP113787.1"/>
</dbReference>
<dbReference type="SUPFAM" id="SSF52540">
    <property type="entry name" value="P-loop containing nucleoside triphosphate hydrolases"/>
    <property type="match status" value="1"/>
</dbReference>
<evidence type="ECO:0000256" key="5">
    <source>
        <dbReference type="ARBA" id="ARBA00022727"/>
    </source>
</evidence>
<evidence type="ECO:0000256" key="9">
    <source>
        <dbReference type="ARBA" id="ARBA00048743"/>
    </source>
</evidence>
<dbReference type="HAMAP" id="MF_00165">
    <property type="entry name" value="Thymidylate_kinase"/>
    <property type="match status" value="1"/>
</dbReference>
<dbReference type="InterPro" id="IPR018094">
    <property type="entry name" value="Thymidylate_kinase"/>
</dbReference>
<evidence type="ECO:0000256" key="6">
    <source>
        <dbReference type="ARBA" id="ARBA00022741"/>
    </source>
</evidence>
<dbReference type="EC" id="2.7.4.9" evidence="2 11"/>
<evidence type="ECO:0000259" key="12">
    <source>
        <dbReference type="Pfam" id="PF02223"/>
    </source>
</evidence>
<dbReference type="EMBL" id="CP113787">
    <property type="protein sequence ID" value="WAL43931.1"/>
    <property type="molecule type" value="Genomic_DNA"/>
</dbReference>
<comment type="function">
    <text evidence="10 11">Phosphorylation of dTMP to form dTDP in both de novo and salvage pathways of dTTP synthesis.</text>
</comment>
<dbReference type="Pfam" id="PF02223">
    <property type="entry name" value="Thymidylate_kin"/>
    <property type="match status" value="1"/>
</dbReference>
<feature type="binding site" evidence="11">
    <location>
        <begin position="28"/>
        <end position="35"/>
    </location>
    <ligand>
        <name>ATP</name>
        <dbReference type="ChEBI" id="CHEBI:30616"/>
    </ligand>
</feature>
<keyword evidence="4 11" id="KW-0808">Transferase</keyword>
<sequence>MTTAAPPAAPGAPVPCTPGPGLFISFEGGDGVGKTTQIRILADLLAAADVDHILTREPGGTELGVEIRRLLLHGGHVAPRAEALLYAADRAHHIATRVRPALERGAVVLADRYLDSSVAYQGTARSLGPQEVRDLSLWATEGLLPDLTILLDGDPALAERRTTGRGAKDRLEQEGDAFRTSLRQQFLILAEAEPERFVVVDADRPVDQVADDVIEAAVAAVRRHGVHLAQGGAHQGVLLGLEAFVEAAARRSAAGPDEEARS</sequence>